<reference evidence="2 3" key="1">
    <citation type="submission" date="2023-11" db="EMBL/GenBank/DDBJ databases">
        <title>Draft genome of Azohydromonas lata strain H1 (DSM1123), a polyhydroxyalkanoate producer.</title>
        <authorList>
            <person name="Traversa D."/>
            <person name="D'Addabbo P."/>
            <person name="Pazzani C."/>
            <person name="Manzari C."/>
            <person name="Chiara M."/>
            <person name="Scrascia M."/>
        </authorList>
    </citation>
    <scope>NUCLEOTIDE SEQUENCE [LARGE SCALE GENOMIC DNA]</scope>
    <source>
        <strain evidence="2 3">H1</strain>
    </source>
</reference>
<dbReference type="SUPFAM" id="SSF56300">
    <property type="entry name" value="Metallo-dependent phosphatases"/>
    <property type="match status" value="1"/>
</dbReference>
<gene>
    <name evidence="2" type="ORF">SM757_25395</name>
</gene>
<accession>A0ABU5IM03</accession>
<sequence length="360" mass="39986">MLAPLPAGPLDIVGDIHGEHDALCALLAALGYDEAGMHPQGRRLVFVGDLCDRGPDSPGVVRRVRELVRAGRAHAVLGNHELNLLRGERKQGSDWFWNEGAHRDERFRPYATLGGEAERAEVLAFFEELPLGLERDDLRVAHAAWHAPSVARLKALSNGDGLGALFERLDDEAGALLLGEGWRAAARAEKAPWRHHLGDPTAPVPMLEAVAHCDEARQHLNPLRVLTLGLERRAEAPFFHNGQWRFTERVRWWQDYAEDTPVVVGHFWRHFPPLQRAHLGRGGPDLFSDVPHHAWLGPRGKVFCVDYAVGGRWLERRGEVPAGYTRLAALRWPERTLVLEDGSTLATTAFDSSPCAEAAQ</sequence>
<dbReference type="InterPro" id="IPR004843">
    <property type="entry name" value="Calcineurin-like_PHP"/>
</dbReference>
<organism evidence="2 3">
    <name type="scientific">Azohydromonas lata</name>
    <dbReference type="NCBI Taxonomy" id="45677"/>
    <lineage>
        <taxon>Bacteria</taxon>
        <taxon>Pseudomonadati</taxon>
        <taxon>Pseudomonadota</taxon>
        <taxon>Betaproteobacteria</taxon>
        <taxon>Burkholderiales</taxon>
        <taxon>Sphaerotilaceae</taxon>
        <taxon>Azohydromonas</taxon>
    </lineage>
</organism>
<dbReference type="InterPro" id="IPR029052">
    <property type="entry name" value="Metallo-depent_PP-like"/>
</dbReference>
<dbReference type="RefSeq" id="WP_322467532.1">
    <property type="nucleotide sequence ID" value="NZ_JAXOJX010000053.1"/>
</dbReference>
<proteinExistence type="predicted"/>
<name>A0ABU5IM03_9BURK</name>
<dbReference type="Gene3D" id="3.60.21.10">
    <property type="match status" value="1"/>
</dbReference>
<dbReference type="Pfam" id="PF00149">
    <property type="entry name" value="Metallophos"/>
    <property type="match status" value="1"/>
</dbReference>
<protein>
    <submittedName>
        <fullName evidence="2">Metallophosphoesterase</fullName>
    </submittedName>
</protein>
<dbReference type="PANTHER" id="PTHR42850:SF7">
    <property type="entry name" value="BIS(5'-NUCLEOSYL)-TETRAPHOSPHATASE PRPE [ASYMMETRICAL]"/>
    <property type="match status" value="1"/>
</dbReference>
<evidence type="ECO:0000313" key="2">
    <source>
        <dbReference type="EMBL" id="MDZ5459922.1"/>
    </source>
</evidence>
<feature type="domain" description="Calcineurin-like phosphoesterase" evidence="1">
    <location>
        <begin position="10"/>
        <end position="133"/>
    </location>
</feature>
<evidence type="ECO:0000259" key="1">
    <source>
        <dbReference type="Pfam" id="PF00149"/>
    </source>
</evidence>
<dbReference type="Proteomes" id="UP001293718">
    <property type="component" value="Unassembled WGS sequence"/>
</dbReference>
<dbReference type="InterPro" id="IPR050126">
    <property type="entry name" value="Ap4A_hydrolase"/>
</dbReference>
<evidence type="ECO:0000313" key="3">
    <source>
        <dbReference type="Proteomes" id="UP001293718"/>
    </source>
</evidence>
<dbReference type="EMBL" id="JAXOJX010000053">
    <property type="protein sequence ID" value="MDZ5459922.1"/>
    <property type="molecule type" value="Genomic_DNA"/>
</dbReference>
<dbReference type="PANTHER" id="PTHR42850">
    <property type="entry name" value="METALLOPHOSPHOESTERASE"/>
    <property type="match status" value="1"/>
</dbReference>
<comment type="caution">
    <text evidence="2">The sequence shown here is derived from an EMBL/GenBank/DDBJ whole genome shotgun (WGS) entry which is preliminary data.</text>
</comment>
<keyword evidence="3" id="KW-1185">Reference proteome</keyword>